<evidence type="ECO:0000259" key="1">
    <source>
        <dbReference type="PROSITE" id="PS50878"/>
    </source>
</evidence>
<dbReference type="PANTHER" id="PTHR33050">
    <property type="entry name" value="REVERSE TRANSCRIPTASE DOMAIN-CONTAINING PROTEIN"/>
    <property type="match status" value="1"/>
</dbReference>
<dbReference type="InParanoid" id="E2ADB2"/>
<organism evidence="3">
    <name type="scientific">Camponotus floridanus</name>
    <name type="common">Florida carpenter ant</name>
    <dbReference type="NCBI Taxonomy" id="104421"/>
    <lineage>
        <taxon>Eukaryota</taxon>
        <taxon>Metazoa</taxon>
        <taxon>Ecdysozoa</taxon>
        <taxon>Arthropoda</taxon>
        <taxon>Hexapoda</taxon>
        <taxon>Insecta</taxon>
        <taxon>Pterygota</taxon>
        <taxon>Neoptera</taxon>
        <taxon>Endopterygota</taxon>
        <taxon>Hymenoptera</taxon>
        <taxon>Apocrita</taxon>
        <taxon>Aculeata</taxon>
        <taxon>Formicoidea</taxon>
        <taxon>Formicidae</taxon>
        <taxon>Formicinae</taxon>
        <taxon>Camponotus</taxon>
    </lineage>
</organism>
<dbReference type="PROSITE" id="PS50878">
    <property type="entry name" value="RT_POL"/>
    <property type="match status" value="1"/>
</dbReference>
<dbReference type="Proteomes" id="UP000000311">
    <property type="component" value="Unassembled WGS sequence"/>
</dbReference>
<dbReference type="InterPro" id="IPR043128">
    <property type="entry name" value="Rev_trsase/Diguanyl_cyclase"/>
</dbReference>
<protein>
    <submittedName>
        <fullName evidence="2">Transposon Ty3-G Gag-Pol polyprotein</fullName>
    </submittedName>
</protein>
<dbReference type="InterPro" id="IPR000477">
    <property type="entry name" value="RT_dom"/>
</dbReference>
<dbReference type="InterPro" id="IPR043502">
    <property type="entry name" value="DNA/RNA_pol_sf"/>
</dbReference>
<keyword evidence="3" id="KW-1185">Reference proteome</keyword>
<feature type="non-terminal residue" evidence="2">
    <location>
        <position position="1"/>
    </location>
</feature>
<evidence type="ECO:0000313" key="2">
    <source>
        <dbReference type="EMBL" id="EFN68577.1"/>
    </source>
</evidence>
<dbReference type="GO" id="GO:0071897">
    <property type="term" value="P:DNA biosynthetic process"/>
    <property type="evidence" value="ECO:0007669"/>
    <property type="project" value="UniProtKB-ARBA"/>
</dbReference>
<gene>
    <name evidence="2" type="ORF">EAG_00426</name>
</gene>
<dbReference type="AlphaFoldDB" id="E2ADB2"/>
<feature type="domain" description="Reverse transcriptase" evidence="1">
    <location>
        <begin position="64"/>
        <end position="152"/>
    </location>
</feature>
<dbReference type="Gene3D" id="3.10.10.10">
    <property type="entry name" value="HIV Type 1 Reverse Transcriptase, subunit A, domain 1"/>
    <property type="match status" value="1"/>
</dbReference>
<name>E2ADB2_CAMFO</name>
<reference evidence="2 3" key="1">
    <citation type="journal article" date="2010" name="Science">
        <title>Genomic comparison of the ants Camponotus floridanus and Harpegnathos saltator.</title>
        <authorList>
            <person name="Bonasio R."/>
            <person name="Zhang G."/>
            <person name="Ye C."/>
            <person name="Mutti N.S."/>
            <person name="Fang X."/>
            <person name="Qin N."/>
            <person name="Donahue G."/>
            <person name="Yang P."/>
            <person name="Li Q."/>
            <person name="Li C."/>
            <person name="Zhang P."/>
            <person name="Huang Z."/>
            <person name="Berger S.L."/>
            <person name="Reinberg D."/>
            <person name="Wang J."/>
            <person name="Liebig J."/>
        </authorList>
    </citation>
    <scope>NUCLEOTIDE SEQUENCE [LARGE SCALE GENOMIC DNA]</scope>
    <source>
        <strain evidence="3">C129</strain>
    </source>
</reference>
<feature type="non-terminal residue" evidence="2">
    <location>
        <position position="152"/>
    </location>
</feature>
<dbReference type="InterPro" id="IPR052055">
    <property type="entry name" value="Hepadnavirus_pol/RT"/>
</dbReference>
<sequence>GRLKAFSNVWLKVTKDPVIRQWIQGYKIPFMSRPTQMSCPVERTWSDKEKLLLDKQINKLIDKGAIVRCFPSQGQFLSNIFLVPKPDGTHRLILNLKKLSEFVAAEHFKIEDWKVAKRLIGPHDYMATLDLKDAYYLVPIKKMDRKFLRFSY</sequence>
<dbReference type="PANTHER" id="PTHR33050:SF7">
    <property type="entry name" value="RIBONUCLEASE H"/>
    <property type="match status" value="1"/>
</dbReference>
<accession>E2ADB2</accession>
<dbReference type="EMBL" id="GL438719">
    <property type="protein sequence ID" value="EFN68577.1"/>
    <property type="molecule type" value="Genomic_DNA"/>
</dbReference>
<dbReference type="Gene3D" id="3.30.70.270">
    <property type="match status" value="1"/>
</dbReference>
<evidence type="ECO:0000313" key="3">
    <source>
        <dbReference type="Proteomes" id="UP000000311"/>
    </source>
</evidence>
<proteinExistence type="predicted"/>
<dbReference type="OMA" id="RTHAICY"/>
<dbReference type="SUPFAM" id="SSF56672">
    <property type="entry name" value="DNA/RNA polymerases"/>
    <property type="match status" value="1"/>
</dbReference>